<name>A0A8H9GJA7_9MICO</name>
<comment type="caution">
    <text evidence="2">The sequence shown here is derived from an EMBL/GenBank/DDBJ whole genome shotgun (WGS) entry which is preliminary data.</text>
</comment>
<proteinExistence type="predicted"/>
<gene>
    <name evidence="2" type="ORF">GCM10010102_25970</name>
</gene>
<reference evidence="2" key="2">
    <citation type="submission" date="2020-09" db="EMBL/GenBank/DDBJ databases">
        <authorList>
            <person name="Sun Q."/>
            <person name="Ohkuma M."/>
        </authorList>
    </citation>
    <scope>NUCLEOTIDE SEQUENCE</scope>
    <source>
        <strain evidence="2">JCM 3051</strain>
    </source>
</reference>
<feature type="region of interest" description="Disordered" evidence="1">
    <location>
        <begin position="1"/>
        <end position="21"/>
    </location>
</feature>
<reference evidence="2" key="1">
    <citation type="journal article" date="2014" name="Int. J. Syst. Evol. Microbiol.">
        <title>Complete genome sequence of Corynebacterium casei LMG S-19264T (=DSM 44701T), isolated from a smear-ripened cheese.</title>
        <authorList>
            <consortium name="US DOE Joint Genome Institute (JGI-PGF)"/>
            <person name="Walter F."/>
            <person name="Albersmeier A."/>
            <person name="Kalinowski J."/>
            <person name="Ruckert C."/>
        </authorList>
    </citation>
    <scope>NUCLEOTIDE SEQUENCE</scope>
    <source>
        <strain evidence="2">JCM 3051</strain>
    </source>
</reference>
<evidence type="ECO:0000256" key="1">
    <source>
        <dbReference type="SAM" id="MobiDB-lite"/>
    </source>
</evidence>
<dbReference type="Proteomes" id="UP000655589">
    <property type="component" value="Unassembled WGS sequence"/>
</dbReference>
<protein>
    <submittedName>
        <fullName evidence="2">Uncharacterized protein</fullName>
    </submittedName>
</protein>
<sequence>MSIQRQPAGSPDSTGGRFAPSILGESATHLTPADITPRFPNLAAGVDAGMTGKCRNCDRITGFWELDGHSGFVHLNADGSLAEVDKDGNPEDLSDGPTPDPEMYEGDTSYLDDLWSNTDWGQFYDSRSARNELELNERRALDSTGGIDLNQDPTTVRSQALTLLWKMQDLSLQAGMKAASVEIIAEHPDAAYLNLDESDQGSAWYATGIADKDDRAIAHFEEFEDEHWGTTSDLPSERGLRDYPWVVLSDDSLPKIDLRQAAQIDLHAIFEQKGQA</sequence>
<feature type="compositionally biased region" description="Polar residues" evidence="1">
    <location>
        <begin position="1"/>
        <end position="13"/>
    </location>
</feature>
<accession>A0A8H9GJA7</accession>
<evidence type="ECO:0000313" key="2">
    <source>
        <dbReference type="EMBL" id="GGM28991.1"/>
    </source>
</evidence>
<evidence type="ECO:0000313" key="3">
    <source>
        <dbReference type="Proteomes" id="UP000655589"/>
    </source>
</evidence>
<keyword evidence="3" id="KW-1185">Reference proteome</keyword>
<organism evidence="2 3">
    <name type="scientific">Promicromonospora citrea</name>
    <dbReference type="NCBI Taxonomy" id="43677"/>
    <lineage>
        <taxon>Bacteria</taxon>
        <taxon>Bacillati</taxon>
        <taxon>Actinomycetota</taxon>
        <taxon>Actinomycetes</taxon>
        <taxon>Micrococcales</taxon>
        <taxon>Promicromonosporaceae</taxon>
        <taxon>Promicromonospora</taxon>
    </lineage>
</organism>
<dbReference type="AlphaFoldDB" id="A0A8H9GJA7"/>
<dbReference type="RefSeq" id="WP_171108080.1">
    <property type="nucleotide sequence ID" value="NZ_BMPT01000009.1"/>
</dbReference>
<dbReference type="EMBL" id="BMPT01000009">
    <property type="protein sequence ID" value="GGM28991.1"/>
    <property type="molecule type" value="Genomic_DNA"/>
</dbReference>